<proteinExistence type="predicted"/>
<keyword evidence="4" id="KW-1185">Reference proteome</keyword>
<protein>
    <submittedName>
        <fullName evidence="3">Uncharacterized protein</fullName>
    </submittedName>
</protein>
<feature type="compositionally biased region" description="Acidic residues" evidence="1">
    <location>
        <begin position="166"/>
        <end position="178"/>
    </location>
</feature>
<keyword evidence="2" id="KW-1133">Transmembrane helix</keyword>
<dbReference type="EMBL" id="JBICBT010000560">
    <property type="protein sequence ID" value="KAL3109649.1"/>
    <property type="molecule type" value="Genomic_DNA"/>
</dbReference>
<evidence type="ECO:0000313" key="3">
    <source>
        <dbReference type="EMBL" id="KAL3109649.1"/>
    </source>
</evidence>
<feature type="region of interest" description="Disordered" evidence="1">
    <location>
        <begin position="157"/>
        <end position="179"/>
    </location>
</feature>
<comment type="caution">
    <text evidence="3">The sequence shown here is derived from an EMBL/GenBank/DDBJ whole genome shotgun (WGS) entry which is preliminary data.</text>
</comment>
<feature type="compositionally biased region" description="Low complexity" evidence="1">
    <location>
        <begin position="288"/>
        <end position="297"/>
    </location>
</feature>
<evidence type="ECO:0000256" key="1">
    <source>
        <dbReference type="SAM" id="MobiDB-lite"/>
    </source>
</evidence>
<dbReference type="Proteomes" id="UP001620626">
    <property type="component" value="Unassembled WGS sequence"/>
</dbReference>
<accession>A0ABD2L3B8</accession>
<gene>
    <name evidence="3" type="ORF">niasHT_012437</name>
</gene>
<feature type="transmembrane region" description="Helical" evidence="2">
    <location>
        <begin position="230"/>
        <end position="254"/>
    </location>
</feature>
<evidence type="ECO:0000256" key="2">
    <source>
        <dbReference type="SAM" id="Phobius"/>
    </source>
</evidence>
<name>A0ABD2L3B8_9BILA</name>
<sequence length="329" mass="37417">MELAANDGTGELHKFVCELEEQHLFLDKLFSISSRQLVHQLTEKENEENRKKKVANFLSEKWAIIKQEKPQLTNIFTLLQTSFNTLKGDFGNVNALKVLKKEIVEAAFLLADHIQISQDQILPLNRQNGLNMIKELAKLWVNSREFYGKCTVEENYGNKNENHGQDDEDDDDGNDDDNYDRSRQWQRKILKLILSAVDDGNIEALKMATNEGDDQSRQQRVRRRRKKRDLSNRAIFIIVVVVILCLLFCLVYSFCWRPLCADCCDGTVVAPSVASGNKSAKKSGVKSGGASSSGSNTNGGNLNNPWLSMGFKTNDNYAWYNPMHYFPDK</sequence>
<keyword evidence="2" id="KW-0472">Membrane</keyword>
<organism evidence="3 4">
    <name type="scientific">Heterodera trifolii</name>
    <dbReference type="NCBI Taxonomy" id="157864"/>
    <lineage>
        <taxon>Eukaryota</taxon>
        <taxon>Metazoa</taxon>
        <taxon>Ecdysozoa</taxon>
        <taxon>Nematoda</taxon>
        <taxon>Chromadorea</taxon>
        <taxon>Rhabditida</taxon>
        <taxon>Tylenchina</taxon>
        <taxon>Tylenchomorpha</taxon>
        <taxon>Tylenchoidea</taxon>
        <taxon>Heteroderidae</taxon>
        <taxon>Heteroderinae</taxon>
        <taxon>Heterodera</taxon>
    </lineage>
</organism>
<keyword evidence="2" id="KW-0812">Transmembrane</keyword>
<evidence type="ECO:0000313" key="4">
    <source>
        <dbReference type="Proteomes" id="UP001620626"/>
    </source>
</evidence>
<dbReference type="AlphaFoldDB" id="A0ABD2L3B8"/>
<feature type="region of interest" description="Disordered" evidence="1">
    <location>
        <begin position="274"/>
        <end position="297"/>
    </location>
</feature>
<reference evidence="3 4" key="1">
    <citation type="submission" date="2024-10" db="EMBL/GenBank/DDBJ databases">
        <authorList>
            <person name="Kim D."/>
        </authorList>
    </citation>
    <scope>NUCLEOTIDE SEQUENCE [LARGE SCALE GENOMIC DNA]</scope>
    <source>
        <strain evidence="3">BH-2024</strain>
    </source>
</reference>